<dbReference type="Proteomes" id="UP000005408">
    <property type="component" value="Unassembled WGS sequence"/>
</dbReference>
<reference evidence="1" key="1">
    <citation type="submission" date="2022-08" db="UniProtKB">
        <authorList>
            <consortium name="EnsemblMetazoa"/>
        </authorList>
    </citation>
    <scope>IDENTIFICATION</scope>
    <source>
        <strain evidence="1">05x7-T-G4-1.051#20</strain>
    </source>
</reference>
<proteinExistence type="predicted"/>
<organism evidence="1 2">
    <name type="scientific">Magallana gigas</name>
    <name type="common">Pacific oyster</name>
    <name type="synonym">Crassostrea gigas</name>
    <dbReference type="NCBI Taxonomy" id="29159"/>
    <lineage>
        <taxon>Eukaryota</taxon>
        <taxon>Metazoa</taxon>
        <taxon>Spiralia</taxon>
        <taxon>Lophotrochozoa</taxon>
        <taxon>Mollusca</taxon>
        <taxon>Bivalvia</taxon>
        <taxon>Autobranchia</taxon>
        <taxon>Pteriomorphia</taxon>
        <taxon>Ostreida</taxon>
        <taxon>Ostreoidea</taxon>
        <taxon>Ostreidae</taxon>
        <taxon>Magallana</taxon>
    </lineage>
</organism>
<sequence>MDESWGLNNADLMQQIGTLMWAVNDDKAPKMVENMAAMRVGYEVYQRLSGQRDVDALRNQTIMAIAKYVKDHPKASKEELLKEISKQIALFVKKLEEI</sequence>
<dbReference type="EnsemblMetazoa" id="G11231.1">
    <property type="protein sequence ID" value="G11231.1:cds"/>
    <property type="gene ID" value="G11231"/>
</dbReference>
<evidence type="ECO:0000313" key="1">
    <source>
        <dbReference type="EnsemblMetazoa" id="G11223.1:cds"/>
    </source>
</evidence>
<keyword evidence="2" id="KW-1185">Reference proteome</keyword>
<dbReference type="AlphaFoldDB" id="A0A8W8HVA5"/>
<accession>A0A8W8HVA5</accession>
<evidence type="ECO:0000313" key="2">
    <source>
        <dbReference type="Proteomes" id="UP000005408"/>
    </source>
</evidence>
<dbReference type="OMA" id="HIFAFAH"/>
<dbReference type="EnsemblMetazoa" id="G11223.1">
    <property type="protein sequence ID" value="G11223.1:cds"/>
    <property type="gene ID" value="G11223"/>
</dbReference>
<name>A0A8W8HVA5_MAGGI</name>
<protein>
    <submittedName>
        <fullName evidence="1">Uncharacterized protein</fullName>
    </submittedName>
</protein>